<protein>
    <recommendedName>
        <fullName evidence="2">Fibronectin type-III domain-containing protein</fullName>
    </recommendedName>
</protein>
<feature type="non-terminal residue" evidence="1">
    <location>
        <position position="97"/>
    </location>
</feature>
<comment type="caution">
    <text evidence="1">The sequence shown here is derived from an EMBL/GenBank/DDBJ whole genome shotgun (WGS) entry which is preliminary data.</text>
</comment>
<evidence type="ECO:0008006" key="2">
    <source>
        <dbReference type="Google" id="ProtNLM"/>
    </source>
</evidence>
<name>X1VI36_9ZZZZ</name>
<dbReference type="AlphaFoldDB" id="X1VI36"/>
<organism evidence="1">
    <name type="scientific">marine sediment metagenome</name>
    <dbReference type="NCBI Taxonomy" id="412755"/>
    <lineage>
        <taxon>unclassified sequences</taxon>
        <taxon>metagenomes</taxon>
        <taxon>ecological metagenomes</taxon>
    </lineage>
</organism>
<accession>X1VI36</accession>
<reference evidence="1" key="1">
    <citation type="journal article" date="2014" name="Front. Microbiol.">
        <title>High frequency of phylogenetically diverse reductive dehalogenase-homologous genes in deep subseafloor sedimentary metagenomes.</title>
        <authorList>
            <person name="Kawai M."/>
            <person name="Futagami T."/>
            <person name="Toyoda A."/>
            <person name="Takaki Y."/>
            <person name="Nishi S."/>
            <person name="Hori S."/>
            <person name="Arai W."/>
            <person name="Tsubouchi T."/>
            <person name="Morono Y."/>
            <person name="Uchiyama I."/>
            <person name="Ito T."/>
            <person name="Fujiyama A."/>
            <person name="Inagaki F."/>
            <person name="Takami H."/>
        </authorList>
    </citation>
    <scope>NUCLEOTIDE SEQUENCE</scope>
    <source>
        <strain evidence="1">Expedition CK06-06</strain>
    </source>
</reference>
<gene>
    <name evidence="1" type="ORF">S12H4_61136</name>
</gene>
<dbReference type="EMBL" id="BARW01040474">
    <property type="protein sequence ID" value="GAJ18242.1"/>
    <property type="molecule type" value="Genomic_DNA"/>
</dbReference>
<evidence type="ECO:0000313" key="1">
    <source>
        <dbReference type="EMBL" id="GAJ18242.1"/>
    </source>
</evidence>
<proteinExistence type="predicted"/>
<sequence>MVNLIKIGAINYVRINGVSGPAYGTAWNPRPVNEQTGVAKDVVLIWRPGDCAGDVNEHHVYFSADFDEVNQSTVPYETVNEPCYAPCILDLNTTYYW</sequence>